<keyword evidence="2" id="KW-0732">Signal</keyword>
<feature type="region of interest" description="Disordered" evidence="1">
    <location>
        <begin position="125"/>
        <end position="154"/>
    </location>
</feature>
<evidence type="ECO:0000256" key="1">
    <source>
        <dbReference type="SAM" id="MobiDB-lite"/>
    </source>
</evidence>
<feature type="compositionally biased region" description="Basic and acidic residues" evidence="1">
    <location>
        <begin position="141"/>
        <end position="151"/>
    </location>
</feature>
<keyword evidence="4" id="KW-1185">Reference proteome</keyword>
<comment type="caution">
    <text evidence="3">The sequence shown here is derived from an EMBL/GenBank/DDBJ whole genome shotgun (WGS) entry which is preliminary data.</text>
</comment>
<sequence length="185" mass="20411">MIASTNFSTILVVFSLLAIAANGFLSCPNNAAGCARRSQQLYQSKKTSSDFKQEEISEMEDLILSLSQEPTDESRRGRLQTMFDKELAKPNGAPQHFADLFDCTLVMVGDRVKTEAQQVAEKLQEEAEAAKGDGDDDDEEAKPPELPESFKKQQQQVWALVDMMIQSKTIVKKATGTLGSKGTFQ</sequence>
<feature type="signal peptide" evidence="2">
    <location>
        <begin position="1"/>
        <end position="23"/>
    </location>
</feature>
<dbReference type="OrthoDB" id="43916at2759"/>
<evidence type="ECO:0000256" key="2">
    <source>
        <dbReference type="SAM" id="SignalP"/>
    </source>
</evidence>
<feature type="chain" id="PRO_5040236855" evidence="2">
    <location>
        <begin position="24"/>
        <end position="185"/>
    </location>
</feature>
<evidence type="ECO:0000313" key="4">
    <source>
        <dbReference type="Proteomes" id="UP001153069"/>
    </source>
</evidence>
<accession>A0A9N8DTU1</accession>
<gene>
    <name evidence="3" type="ORF">SEMRO_366_G127540.1</name>
</gene>
<evidence type="ECO:0000313" key="3">
    <source>
        <dbReference type="EMBL" id="CAB9508907.1"/>
    </source>
</evidence>
<proteinExistence type="predicted"/>
<organism evidence="3 4">
    <name type="scientific">Seminavis robusta</name>
    <dbReference type="NCBI Taxonomy" id="568900"/>
    <lineage>
        <taxon>Eukaryota</taxon>
        <taxon>Sar</taxon>
        <taxon>Stramenopiles</taxon>
        <taxon>Ochrophyta</taxon>
        <taxon>Bacillariophyta</taxon>
        <taxon>Bacillariophyceae</taxon>
        <taxon>Bacillariophycidae</taxon>
        <taxon>Naviculales</taxon>
        <taxon>Naviculaceae</taxon>
        <taxon>Seminavis</taxon>
    </lineage>
</organism>
<reference evidence="3" key="1">
    <citation type="submission" date="2020-06" db="EMBL/GenBank/DDBJ databases">
        <authorList>
            <consortium name="Plant Systems Biology data submission"/>
        </authorList>
    </citation>
    <scope>NUCLEOTIDE SEQUENCE</scope>
    <source>
        <strain evidence="3">D6</strain>
    </source>
</reference>
<dbReference type="Proteomes" id="UP001153069">
    <property type="component" value="Unassembled WGS sequence"/>
</dbReference>
<dbReference type="AlphaFoldDB" id="A0A9N8DTU1"/>
<protein>
    <submittedName>
        <fullName evidence="3">Uncharacterized protein</fullName>
    </submittedName>
</protein>
<name>A0A9N8DTU1_9STRA</name>
<dbReference type="EMBL" id="CAICTM010000365">
    <property type="protein sequence ID" value="CAB9508907.1"/>
    <property type="molecule type" value="Genomic_DNA"/>
</dbReference>